<proteinExistence type="predicted"/>
<accession>A0ABV4CN60</accession>
<name>A0ABV4CN60_9PSEU</name>
<evidence type="ECO:0000313" key="2">
    <source>
        <dbReference type="Proteomes" id="UP001564626"/>
    </source>
</evidence>
<sequence>MTTEQPTSPEAPSQWLMISGSQTEPADLRLYQQMADQPARDQQKPGSAWFVGITRVFTGCPDPRADLGRVAKSIGGLRRYGSRPRMSRPSCRTAMR</sequence>
<reference evidence="1 2" key="1">
    <citation type="submission" date="2024-08" db="EMBL/GenBank/DDBJ databases">
        <title>Genome mining of Saccharopolyspora cebuensis PGLac3 from Nigerian medicinal plant.</title>
        <authorList>
            <person name="Ezeobiora C.E."/>
            <person name="Igbokwe N.H."/>
            <person name="Amin D.H."/>
            <person name="Mendie U.E."/>
        </authorList>
    </citation>
    <scope>NUCLEOTIDE SEQUENCE [LARGE SCALE GENOMIC DNA]</scope>
    <source>
        <strain evidence="1 2">PGLac3</strain>
    </source>
</reference>
<dbReference type="RefSeq" id="WP_369775442.1">
    <property type="nucleotide sequence ID" value="NZ_JBGEHV010000058.1"/>
</dbReference>
<comment type="caution">
    <text evidence="1">The sequence shown here is derived from an EMBL/GenBank/DDBJ whole genome shotgun (WGS) entry which is preliminary data.</text>
</comment>
<dbReference type="Proteomes" id="UP001564626">
    <property type="component" value="Unassembled WGS sequence"/>
</dbReference>
<evidence type="ECO:0000313" key="1">
    <source>
        <dbReference type="EMBL" id="MEY8042526.1"/>
    </source>
</evidence>
<organism evidence="1 2">
    <name type="scientific">Saccharopolyspora cebuensis</name>
    <dbReference type="NCBI Taxonomy" id="418759"/>
    <lineage>
        <taxon>Bacteria</taxon>
        <taxon>Bacillati</taxon>
        <taxon>Actinomycetota</taxon>
        <taxon>Actinomycetes</taxon>
        <taxon>Pseudonocardiales</taxon>
        <taxon>Pseudonocardiaceae</taxon>
        <taxon>Saccharopolyspora</taxon>
    </lineage>
</organism>
<protein>
    <submittedName>
        <fullName evidence="1">Uncharacterized protein</fullName>
    </submittedName>
</protein>
<feature type="non-terminal residue" evidence="1">
    <location>
        <position position="96"/>
    </location>
</feature>
<gene>
    <name evidence="1" type="ORF">AB8O55_24240</name>
</gene>
<keyword evidence="2" id="KW-1185">Reference proteome</keyword>
<dbReference type="EMBL" id="JBGEHV010000058">
    <property type="protein sequence ID" value="MEY8042526.1"/>
    <property type="molecule type" value="Genomic_DNA"/>
</dbReference>